<dbReference type="RefSeq" id="WP_066757543.1">
    <property type="nucleotide sequence ID" value="NZ_CP015199.1"/>
</dbReference>
<evidence type="ECO:0008006" key="3">
    <source>
        <dbReference type="Google" id="ProtNLM"/>
    </source>
</evidence>
<proteinExistence type="predicted"/>
<keyword evidence="2" id="KW-1185">Reference proteome</keyword>
<reference evidence="1 2" key="1">
    <citation type="submission" date="2016-04" db="EMBL/GenBank/DDBJ databases">
        <title>Complete Genome Sequence of Chryseobacterium sp. IHBB 10212.</title>
        <authorList>
            <person name="Pal M."/>
            <person name="Swarnkar M.K."/>
            <person name="Kaushal K."/>
            <person name="Chhibber S."/>
            <person name="Singh A.K."/>
            <person name="Gulati A."/>
        </authorList>
    </citation>
    <scope>NUCLEOTIDE SEQUENCE [LARGE SCALE GENOMIC DNA]</scope>
    <source>
        <strain evidence="1 2">IHBB 10212</strain>
    </source>
</reference>
<evidence type="ECO:0000313" key="2">
    <source>
        <dbReference type="Proteomes" id="UP000077824"/>
    </source>
</evidence>
<dbReference type="Proteomes" id="UP000077824">
    <property type="component" value="Chromosome"/>
</dbReference>
<sequence length="270" mass="31128">MILIYAYGSGLGHLKRVTSFLKRQNYASENCILLTNSVFSEFWKSGWNVVQKEDLFFSSAEFLPFVENLISENNIHTFIVDVFPAGFYGELSSLLSHFKGEKILLSRILSNSYFEKNRSIPDFNEIFIMEKGVDLSQLRSGKILYLDYQGNISEEISVTIETSYFLIIHSQPLSEVLHLYRLAKMYRTHQKVVILTATAIPQENISSEDLVLFQQKPSPSLLSNAEKIFSGAGFNTFHMLVPSHKKWICNPFPRTFDDQFLRKAIYYKTD</sequence>
<evidence type="ECO:0000313" key="1">
    <source>
        <dbReference type="EMBL" id="ANF52215.1"/>
    </source>
</evidence>
<protein>
    <recommendedName>
        <fullName evidence="3">Glycosyl transferase family 28 C-terminal domain-containing protein</fullName>
    </recommendedName>
</protein>
<dbReference type="STRING" id="1685010.A0O34_17575"/>
<gene>
    <name evidence="1" type="ORF">A0O34_17575</name>
</gene>
<dbReference type="AlphaFoldDB" id="A0A172XZF7"/>
<name>A0A172XZF7_9FLAO</name>
<organism evidence="1 2">
    <name type="scientific">Chryseobacterium glaciei</name>
    <dbReference type="NCBI Taxonomy" id="1685010"/>
    <lineage>
        <taxon>Bacteria</taxon>
        <taxon>Pseudomonadati</taxon>
        <taxon>Bacteroidota</taxon>
        <taxon>Flavobacteriia</taxon>
        <taxon>Flavobacteriales</taxon>
        <taxon>Weeksellaceae</taxon>
        <taxon>Chryseobacterium group</taxon>
        <taxon>Chryseobacterium</taxon>
    </lineage>
</organism>
<dbReference type="EMBL" id="CP015199">
    <property type="protein sequence ID" value="ANF52215.1"/>
    <property type="molecule type" value="Genomic_DNA"/>
</dbReference>
<accession>A0A172XZF7</accession>
<dbReference type="KEGG" id="chh:A0O34_17575"/>
<dbReference type="OrthoDB" id="9813876at2"/>